<dbReference type="STRING" id="418985.A0A1V9XNV4"/>
<evidence type="ECO:0000256" key="2">
    <source>
        <dbReference type="ARBA" id="ARBA00022552"/>
    </source>
</evidence>
<dbReference type="Pfam" id="PF01728">
    <property type="entry name" value="FtsJ"/>
    <property type="match status" value="1"/>
</dbReference>
<comment type="similarity">
    <text evidence="1">Belongs to the class I-like SAM-binding methyltransferase superfamily. RNA methyltransferase RlmE family.</text>
</comment>
<gene>
    <name evidence="8" type="ORF">BIW11_08651</name>
</gene>
<keyword evidence="5" id="KW-0949">S-adenosyl-L-methionine</keyword>
<organism evidence="8 9">
    <name type="scientific">Tropilaelaps mercedesae</name>
    <dbReference type="NCBI Taxonomy" id="418985"/>
    <lineage>
        <taxon>Eukaryota</taxon>
        <taxon>Metazoa</taxon>
        <taxon>Ecdysozoa</taxon>
        <taxon>Arthropoda</taxon>
        <taxon>Chelicerata</taxon>
        <taxon>Arachnida</taxon>
        <taxon>Acari</taxon>
        <taxon>Parasitiformes</taxon>
        <taxon>Mesostigmata</taxon>
        <taxon>Gamasina</taxon>
        <taxon>Dermanyssoidea</taxon>
        <taxon>Laelapidae</taxon>
        <taxon>Tropilaelaps</taxon>
    </lineage>
</organism>
<evidence type="ECO:0000256" key="1">
    <source>
        <dbReference type="ARBA" id="ARBA00009258"/>
    </source>
</evidence>
<protein>
    <recommendedName>
        <fullName evidence="6">rRNA methyltransferase 2, mitochondrial</fullName>
    </recommendedName>
</protein>
<evidence type="ECO:0000256" key="5">
    <source>
        <dbReference type="ARBA" id="ARBA00022691"/>
    </source>
</evidence>
<keyword evidence="2" id="KW-0698">rRNA processing</keyword>
<dbReference type="PANTHER" id="PTHR10920:SF18">
    <property type="entry name" value="RRNA METHYLTRANSFERASE 2, MITOCHONDRIAL"/>
    <property type="match status" value="1"/>
</dbReference>
<feature type="domain" description="Ribosomal RNA methyltransferase FtsJ" evidence="7">
    <location>
        <begin position="10"/>
        <end position="153"/>
    </location>
</feature>
<dbReference type="InterPro" id="IPR050082">
    <property type="entry name" value="RNA_methyltr_RlmE"/>
</dbReference>
<evidence type="ECO:0000259" key="7">
    <source>
        <dbReference type="Pfam" id="PF01728"/>
    </source>
</evidence>
<evidence type="ECO:0000256" key="3">
    <source>
        <dbReference type="ARBA" id="ARBA00022603"/>
    </source>
</evidence>
<dbReference type="InterPro" id="IPR029063">
    <property type="entry name" value="SAM-dependent_MTases_sf"/>
</dbReference>
<dbReference type="SUPFAM" id="SSF53335">
    <property type="entry name" value="S-adenosyl-L-methionine-dependent methyltransferases"/>
    <property type="match status" value="1"/>
</dbReference>
<dbReference type="AlphaFoldDB" id="A0A1V9XNV4"/>
<dbReference type="InterPro" id="IPR002877">
    <property type="entry name" value="RNA_MeTrfase_FtsJ_dom"/>
</dbReference>
<evidence type="ECO:0000313" key="9">
    <source>
        <dbReference type="Proteomes" id="UP000192247"/>
    </source>
</evidence>
<dbReference type="InParanoid" id="A0A1V9XNV4"/>
<dbReference type="Gene3D" id="3.40.50.150">
    <property type="entry name" value="Vaccinia Virus protein VP39"/>
    <property type="match status" value="1"/>
</dbReference>
<sequence length="180" mass="19581">MRGGRRPLPRGTVVALDIIPFEPVPNAICLPEVDILTNECSTQLQAVLTTLDVAGESQTGNKGIDVVLSDMAPSATGNKDMDHDNVVKLCYAALTLGLHHLSVGGTFLCKLWNGWRTQGLYDDLRKLFKTVRYVKPPASRNDSAEIYLLAQDFVGVKGLGQARTTQTEQAITADANRDSR</sequence>
<dbReference type="GO" id="GO:0008650">
    <property type="term" value="F:rRNA (uridine-2'-O-)-methyltransferase activity"/>
    <property type="evidence" value="ECO:0007669"/>
    <property type="project" value="TreeGrafter"/>
</dbReference>
<evidence type="ECO:0000256" key="4">
    <source>
        <dbReference type="ARBA" id="ARBA00022679"/>
    </source>
</evidence>
<dbReference type="PANTHER" id="PTHR10920">
    <property type="entry name" value="RIBOSOMAL RNA METHYLTRANSFERASE"/>
    <property type="match status" value="1"/>
</dbReference>
<keyword evidence="3 8" id="KW-0489">Methyltransferase</keyword>
<accession>A0A1V9XNV4</accession>
<evidence type="ECO:0000256" key="6">
    <source>
        <dbReference type="ARBA" id="ARBA00041184"/>
    </source>
</evidence>
<name>A0A1V9XNV4_9ACAR</name>
<comment type="caution">
    <text evidence="8">The sequence shown here is derived from an EMBL/GenBank/DDBJ whole genome shotgun (WGS) entry which is preliminary data.</text>
</comment>
<dbReference type="EMBL" id="MNPL01006861">
    <property type="protein sequence ID" value="OQR75093.1"/>
    <property type="molecule type" value="Genomic_DNA"/>
</dbReference>
<reference evidence="8 9" key="1">
    <citation type="journal article" date="2017" name="Gigascience">
        <title>Draft genome of the honey bee ectoparasitic mite, Tropilaelaps mercedesae, is shaped by the parasitic life history.</title>
        <authorList>
            <person name="Dong X."/>
            <person name="Armstrong S.D."/>
            <person name="Xia D."/>
            <person name="Makepeace B.L."/>
            <person name="Darby A.C."/>
            <person name="Kadowaki T."/>
        </authorList>
    </citation>
    <scope>NUCLEOTIDE SEQUENCE [LARGE SCALE GENOMIC DNA]</scope>
    <source>
        <strain evidence="8">Wuxi-XJTLU</strain>
    </source>
</reference>
<proteinExistence type="inferred from homology"/>
<evidence type="ECO:0000313" key="8">
    <source>
        <dbReference type="EMBL" id="OQR75093.1"/>
    </source>
</evidence>
<dbReference type="GO" id="GO:0005739">
    <property type="term" value="C:mitochondrion"/>
    <property type="evidence" value="ECO:0007669"/>
    <property type="project" value="TreeGrafter"/>
</dbReference>
<dbReference type="OrthoDB" id="20105at2759"/>
<keyword evidence="4 8" id="KW-0808">Transferase</keyword>
<dbReference type="Proteomes" id="UP000192247">
    <property type="component" value="Unassembled WGS sequence"/>
</dbReference>
<keyword evidence="9" id="KW-1185">Reference proteome</keyword>